<protein>
    <submittedName>
        <fullName evidence="2">CopG family transcriptional regulator</fullName>
    </submittedName>
</protein>
<reference evidence="2 3" key="1">
    <citation type="submission" date="2019-01" db="EMBL/GenBank/DDBJ databases">
        <title>Ktedonosporobacter rubrisoli SCAWS-G2.</title>
        <authorList>
            <person name="Huang Y."/>
            <person name="Yan B."/>
        </authorList>
    </citation>
    <scope>NUCLEOTIDE SEQUENCE [LARGE SCALE GENOMIC DNA]</scope>
    <source>
        <strain evidence="2 3">SCAWS-G2</strain>
    </source>
</reference>
<dbReference type="Proteomes" id="UP000290365">
    <property type="component" value="Chromosome"/>
</dbReference>
<organism evidence="2 3">
    <name type="scientific">Ktedonosporobacter rubrisoli</name>
    <dbReference type="NCBI Taxonomy" id="2509675"/>
    <lineage>
        <taxon>Bacteria</taxon>
        <taxon>Bacillati</taxon>
        <taxon>Chloroflexota</taxon>
        <taxon>Ktedonobacteria</taxon>
        <taxon>Ktedonobacterales</taxon>
        <taxon>Ktedonosporobacteraceae</taxon>
        <taxon>Ktedonosporobacter</taxon>
    </lineage>
</organism>
<dbReference type="InterPro" id="IPR010985">
    <property type="entry name" value="Ribbon_hlx_hlx"/>
</dbReference>
<gene>
    <name evidence="2" type="ORF">EPA93_01155</name>
</gene>
<evidence type="ECO:0000259" key="1">
    <source>
        <dbReference type="Pfam" id="PF01402"/>
    </source>
</evidence>
<accession>A0A4P6JHZ6</accession>
<proteinExistence type="predicted"/>
<name>A0A4P6JHZ6_KTERU</name>
<dbReference type="RefSeq" id="WP_129885268.1">
    <property type="nucleotide sequence ID" value="NZ_CP035758.1"/>
</dbReference>
<dbReference type="CDD" id="cd21631">
    <property type="entry name" value="RHH_CopG_NikR-like"/>
    <property type="match status" value="1"/>
</dbReference>
<dbReference type="SUPFAM" id="SSF47598">
    <property type="entry name" value="Ribbon-helix-helix"/>
    <property type="match status" value="1"/>
</dbReference>
<dbReference type="EMBL" id="CP035758">
    <property type="protein sequence ID" value="QBD74669.1"/>
    <property type="molecule type" value="Genomic_DNA"/>
</dbReference>
<dbReference type="AlphaFoldDB" id="A0A4P6JHZ6"/>
<dbReference type="Pfam" id="PF01402">
    <property type="entry name" value="RHH_1"/>
    <property type="match status" value="1"/>
</dbReference>
<dbReference type="OrthoDB" id="9033039at2"/>
<dbReference type="GO" id="GO:0006355">
    <property type="term" value="P:regulation of DNA-templated transcription"/>
    <property type="evidence" value="ECO:0007669"/>
    <property type="project" value="InterPro"/>
</dbReference>
<dbReference type="InterPro" id="IPR002145">
    <property type="entry name" value="CopG"/>
</dbReference>
<keyword evidence="3" id="KW-1185">Reference proteome</keyword>
<feature type="domain" description="Ribbon-helix-helix protein CopG" evidence="1">
    <location>
        <begin position="11"/>
        <end position="49"/>
    </location>
</feature>
<sequence>MPPEKQNKKQQFSVYLPPELIREVKHAAVDHNMSLSAFIEQLIRTHLQQRSTALQNEEKG</sequence>
<evidence type="ECO:0000313" key="3">
    <source>
        <dbReference type="Proteomes" id="UP000290365"/>
    </source>
</evidence>
<dbReference type="InterPro" id="IPR013321">
    <property type="entry name" value="Arc_rbn_hlx_hlx"/>
</dbReference>
<dbReference type="Gene3D" id="1.10.1220.10">
    <property type="entry name" value="Met repressor-like"/>
    <property type="match status" value="1"/>
</dbReference>
<evidence type="ECO:0000313" key="2">
    <source>
        <dbReference type="EMBL" id="QBD74669.1"/>
    </source>
</evidence>
<dbReference type="KEGG" id="kbs:EPA93_01155"/>